<evidence type="ECO:0000256" key="1">
    <source>
        <dbReference type="SAM" id="MobiDB-lite"/>
    </source>
</evidence>
<feature type="compositionally biased region" description="Polar residues" evidence="1">
    <location>
        <begin position="10"/>
        <end position="24"/>
    </location>
</feature>
<protein>
    <submittedName>
        <fullName evidence="2">Uncharacterized protein</fullName>
    </submittedName>
</protein>
<feature type="non-terminal residue" evidence="2">
    <location>
        <position position="1"/>
    </location>
</feature>
<name>A0A091FJX3_CUCCA</name>
<proteinExistence type="predicted"/>
<gene>
    <name evidence="2" type="ORF">N303_03169</name>
</gene>
<sequence>KEPPAHQLPRDSTSGDHLSMISSPSAPPVLNQPFPSSEDFSRSRTEGELCIGPTLENKFFTGIECLENKEEGQRGQTGIWSLLDCCLM</sequence>
<accession>A0A091FJX3</accession>
<dbReference type="EMBL" id="KL447122">
    <property type="protein sequence ID" value="KFO69908.1"/>
    <property type="molecule type" value="Genomic_DNA"/>
</dbReference>
<dbReference type="AlphaFoldDB" id="A0A091FJX3"/>
<feature type="non-terminal residue" evidence="2">
    <location>
        <position position="88"/>
    </location>
</feature>
<evidence type="ECO:0000313" key="2">
    <source>
        <dbReference type="EMBL" id="KFO69908.1"/>
    </source>
</evidence>
<reference evidence="2 3" key="1">
    <citation type="submission" date="2014-04" db="EMBL/GenBank/DDBJ databases">
        <title>Genome evolution of avian class.</title>
        <authorList>
            <person name="Zhang G."/>
            <person name="Li C."/>
        </authorList>
    </citation>
    <scope>NUCLEOTIDE SEQUENCE [LARGE SCALE GENOMIC DNA]</scope>
    <source>
        <strain evidence="2">BGI_N303</strain>
    </source>
</reference>
<organism evidence="2 3">
    <name type="scientific">Cuculus canorus</name>
    <name type="common">Common cuckoo</name>
    <dbReference type="NCBI Taxonomy" id="55661"/>
    <lineage>
        <taxon>Eukaryota</taxon>
        <taxon>Metazoa</taxon>
        <taxon>Chordata</taxon>
        <taxon>Craniata</taxon>
        <taxon>Vertebrata</taxon>
        <taxon>Euteleostomi</taxon>
        <taxon>Archelosauria</taxon>
        <taxon>Archosauria</taxon>
        <taxon>Dinosauria</taxon>
        <taxon>Saurischia</taxon>
        <taxon>Theropoda</taxon>
        <taxon>Coelurosauria</taxon>
        <taxon>Aves</taxon>
        <taxon>Neognathae</taxon>
        <taxon>Neoaves</taxon>
        <taxon>Otidimorphae</taxon>
        <taxon>Cuculiformes</taxon>
        <taxon>Cuculidae</taxon>
        <taxon>Cuculus</taxon>
    </lineage>
</organism>
<feature type="region of interest" description="Disordered" evidence="1">
    <location>
        <begin position="1"/>
        <end position="47"/>
    </location>
</feature>
<keyword evidence="3" id="KW-1185">Reference proteome</keyword>
<dbReference type="Proteomes" id="UP000053760">
    <property type="component" value="Unassembled WGS sequence"/>
</dbReference>
<evidence type="ECO:0000313" key="3">
    <source>
        <dbReference type="Proteomes" id="UP000053760"/>
    </source>
</evidence>